<sequence>MNQKKGVIKTVPITSLMDDRVCYVLSREGMVWILFVVQPIIVYHIL</sequence>
<keyword evidence="1" id="KW-0472">Membrane</keyword>
<keyword evidence="1" id="KW-0812">Transmembrane</keyword>
<dbReference type="Proteomes" id="UP000003303">
    <property type="component" value="Unassembled WGS sequence"/>
</dbReference>
<comment type="caution">
    <text evidence="2">The sequence shown here is derived from an EMBL/GenBank/DDBJ whole genome shotgun (WGS) entry which is preliminary data.</text>
</comment>
<protein>
    <submittedName>
        <fullName evidence="2">Uncharacterized protein</fullName>
    </submittedName>
</protein>
<keyword evidence="1" id="KW-1133">Transmembrane helix</keyword>
<keyword evidence="3" id="KW-1185">Reference proteome</keyword>
<organism evidence="2 3">
    <name type="scientific">Porphyromonas uenonis 60-3</name>
    <dbReference type="NCBI Taxonomy" id="596327"/>
    <lineage>
        <taxon>Bacteria</taxon>
        <taxon>Pseudomonadati</taxon>
        <taxon>Bacteroidota</taxon>
        <taxon>Bacteroidia</taxon>
        <taxon>Bacteroidales</taxon>
        <taxon>Porphyromonadaceae</taxon>
        <taxon>Porphyromonas</taxon>
    </lineage>
</organism>
<proteinExistence type="predicted"/>
<dbReference type="EMBL" id="ACLR01000182">
    <property type="protein sequence ID" value="EEK16322.1"/>
    <property type="molecule type" value="Genomic_DNA"/>
</dbReference>
<gene>
    <name evidence="2" type="ORF">PORUE0001_0322</name>
</gene>
<evidence type="ECO:0000313" key="2">
    <source>
        <dbReference type="EMBL" id="EEK16322.1"/>
    </source>
</evidence>
<accession>C2MD02</accession>
<evidence type="ECO:0000256" key="1">
    <source>
        <dbReference type="SAM" id="Phobius"/>
    </source>
</evidence>
<evidence type="ECO:0000313" key="3">
    <source>
        <dbReference type="Proteomes" id="UP000003303"/>
    </source>
</evidence>
<feature type="transmembrane region" description="Helical" evidence="1">
    <location>
        <begin position="21"/>
        <end position="45"/>
    </location>
</feature>
<name>C2MD02_9PORP</name>
<reference evidence="2 3" key="1">
    <citation type="submission" date="2009-04" db="EMBL/GenBank/DDBJ databases">
        <authorList>
            <person name="Sebastian Y."/>
            <person name="Madupu R."/>
            <person name="Durkin A.S."/>
            <person name="Torralba M."/>
            <person name="Methe B."/>
            <person name="Sutton G.G."/>
            <person name="Strausberg R.L."/>
            <person name="Nelson K.E."/>
        </authorList>
    </citation>
    <scope>NUCLEOTIDE SEQUENCE [LARGE SCALE GENOMIC DNA]</scope>
    <source>
        <strain evidence="2 3">60-3</strain>
    </source>
</reference>
<dbReference type="AlphaFoldDB" id="C2MD02"/>